<evidence type="ECO:0000313" key="3">
    <source>
        <dbReference type="Proteomes" id="UP000219338"/>
    </source>
</evidence>
<evidence type="ECO:0000313" key="2">
    <source>
        <dbReference type="EMBL" id="SJL02654.1"/>
    </source>
</evidence>
<organism evidence="2 3">
    <name type="scientific">Armillaria ostoyae</name>
    <name type="common">Armillaria root rot fungus</name>
    <dbReference type="NCBI Taxonomy" id="47428"/>
    <lineage>
        <taxon>Eukaryota</taxon>
        <taxon>Fungi</taxon>
        <taxon>Dikarya</taxon>
        <taxon>Basidiomycota</taxon>
        <taxon>Agaricomycotina</taxon>
        <taxon>Agaricomycetes</taxon>
        <taxon>Agaricomycetidae</taxon>
        <taxon>Agaricales</taxon>
        <taxon>Marasmiineae</taxon>
        <taxon>Physalacriaceae</taxon>
        <taxon>Armillaria</taxon>
    </lineage>
</organism>
<dbReference type="AlphaFoldDB" id="A0A284R1R5"/>
<evidence type="ECO:0000256" key="1">
    <source>
        <dbReference type="SAM" id="MobiDB-lite"/>
    </source>
</evidence>
<sequence>MAFVAFQRIFCCISSKSDVKSDAGIIDETSRLIPATEEPLPTVMNVDYGKLKGKLGTIVRAKEGRMVNVNAHGPFNLQNHPSTSYLPETPSNGSLDEPVDRNSLSQAYPEQHIPEIDSFMRPGLYRQPSSTSRHSNESVDHSPNPIFSARIVGVNGIEQSTDADVPQDSDAVPDMPKLDVGSLSRSWGD</sequence>
<feature type="region of interest" description="Disordered" evidence="1">
    <location>
        <begin position="118"/>
        <end position="189"/>
    </location>
</feature>
<name>A0A284R1R5_ARMOS</name>
<feature type="region of interest" description="Disordered" evidence="1">
    <location>
        <begin position="77"/>
        <end position="98"/>
    </location>
</feature>
<proteinExistence type="predicted"/>
<dbReference type="OMA" id="AYPEQHI"/>
<keyword evidence="3" id="KW-1185">Reference proteome</keyword>
<dbReference type="Proteomes" id="UP000219338">
    <property type="component" value="Unassembled WGS sequence"/>
</dbReference>
<dbReference type="STRING" id="47428.A0A284R1R5"/>
<feature type="compositionally biased region" description="Polar residues" evidence="1">
    <location>
        <begin position="77"/>
        <end position="94"/>
    </location>
</feature>
<reference evidence="3" key="1">
    <citation type="journal article" date="2017" name="Nat. Ecol. Evol.">
        <title>Genome expansion and lineage-specific genetic innovations in the forest pathogenic fungi Armillaria.</title>
        <authorList>
            <person name="Sipos G."/>
            <person name="Prasanna A.N."/>
            <person name="Walter M.C."/>
            <person name="O'Connor E."/>
            <person name="Balint B."/>
            <person name="Krizsan K."/>
            <person name="Kiss B."/>
            <person name="Hess J."/>
            <person name="Varga T."/>
            <person name="Slot J."/>
            <person name="Riley R."/>
            <person name="Boka B."/>
            <person name="Rigling D."/>
            <person name="Barry K."/>
            <person name="Lee J."/>
            <person name="Mihaltcheva S."/>
            <person name="LaButti K."/>
            <person name="Lipzen A."/>
            <person name="Waldron R."/>
            <person name="Moloney N.M."/>
            <person name="Sperisen C."/>
            <person name="Kredics L."/>
            <person name="Vagvoelgyi C."/>
            <person name="Patrignani A."/>
            <person name="Fitzpatrick D."/>
            <person name="Nagy I."/>
            <person name="Doyle S."/>
            <person name="Anderson J.B."/>
            <person name="Grigoriev I.V."/>
            <person name="Gueldener U."/>
            <person name="Muensterkoetter M."/>
            <person name="Nagy L.G."/>
        </authorList>
    </citation>
    <scope>NUCLEOTIDE SEQUENCE [LARGE SCALE GENOMIC DNA]</scope>
    <source>
        <strain evidence="3">C18/9</strain>
    </source>
</reference>
<dbReference type="OrthoDB" id="3227079at2759"/>
<accession>A0A284R1R5</accession>
<gene>
    <name evidence="2" type="ORF">ARMOST_05988</name>
</gene>
<dbReference type="EMBL" id="FUEG01000003">
    <property type="protein sequence ID" value="SJL02654.1"/>
    <property type="molecule type" value="Genomic_DNA"/>
</dbReference>
<protein>
    <submittedName>
        <fullName evidence="2">Uncharacterized protein</fullName>
    </submittedName>
</protein>